<evidence type="ECO:0000313" key="12">
    <source>
        <dbReference type="Proteomes" id="UP000178449"/>
    </source>
</evidence>
<dbReference type="PANTHER" id="PTHR30433">
    <property type="entry name" value="CHEMOTAXIS PROTEIN MOTA"/>
    <property type="match status" value="1"/>
</dbReference>
<dbReference type="InterPro" id="IPR047055">
    <property type="entry name" value="MotA-like"/>
</dbReference>
<evidence type="ECO:0000256" key="7">
    <source>
        <dbReference type="ARBA" id="ARBA00022989"/>
    </source>
</evidence>
<keyword evidence="8 9" id="KW-0472">Membrane</keyword>
<comment type="caution">
    <text evidence="11">The sequence shown here is derived from an EMBL/GenBank/DDBJ whole genome shotgun (WGS) entry which is preliminary data.</text>
</comment>
<proteinExistence type="inferred from homology"/>
<keyword evidence="5 9" id="KW-0812">Transmembrane</keyword>
<dbReference type="Pfam" id="PF01618">
    <property type="entry name" value="MotA_ExbB"/>
    <property type="match status" value="1"/>
</dbReference>
<sequence length="268" mass="29601">MDLSSVLGLVGVFVVFLFGVMYENGGLHPEYLIFMWNAPSMIIVAGGAFVATMGSFPIDMFLRLGGVIGSVFKGKNVPLIETLVIIVDVAKVARKNVLAIEDSLPSIENEFLRNGLRLVVDRVDRELITEIMVSEMKYSLAQQESEVEMVKIMATYAPAFGMFGTLIGLVLMLQSLDDISTVGPKMSVALITTLYGSLFSSGFFTPWSMNLKAGIKSRTVLFEMIRDGVLFIEKNERAEFIEQDLMNYLSPSLKAKYEELKFSADKGG</sequence>
<feature type="domain" description="MotA/TolQ/ExbB proton channel" evidence="10">
    <location>
        <begin position="106"/>
        <end position="223"/>
    </location>
</feature>
<evidence type="ECO:0000256" key="9">
    <source>
        <dbReference type="SAM" id="Phobius"/>
    </source>
</evidence>
<evidence type="ECO:0000256" key="3">
    <source>
        <dbReference type="ARBA" id="ARBA00022448"/>
    </source>
</evidence>
<organism evidence="11 12">
    <name type="scientific">Candidatus Lambdaproteobacteria bacterium RIFOXYD2_FULL_50_16</name>
    <dbReference type="NCBI Taxonomy" id="1817772"/>
    <lineage>
        <taxon>Bacteria</taxon>
        <taxon>Pseudomonadati</taxon>
        <taxon>Pseudomonadota</taxon>
        <taxon>Candidatus Lambdaproteobacteria</taxon>
    </lineage>
</organism>
<evidence type="ECO:0000256" key="1">
    <source>
        <dbReference type="ARBA" id="ARBA00004651"/>
    </source>
</evidence>
<feature type="transmembrane region" description="Helical" evidence="9">
    <location>
        <begin position="156"/>
        <end position="176"/>
    </location>
</feature>
<evidence type="ECO:0000256" key="2">
    <source>
        <dbReference type="ARBA" id="ARBA00008038"/>
    </source>
</evidence>
<evidence type="ECO:0000313" key="11">
    <source>
        <dbReference type="EMBL" id="OGG96739.1"/>
    </source>
</evidence>
<feature type="transmembrane region" description="Helical" evidence="9">
    <location>
        <begin position="34"/>
        <end position="56"/>
    </location>
</feature>
<evidence type="ECO:0000256" key="4">
    <source>
        <dbReference type="ARBA" id="ARBA00022475"/>
    </source>
</evidence>
<dbReference type="PROSITE" id="PS01307">
    <property type="entry name" value="MOTA"/>
    <property type="match status" value="1"/>
</dbReference>
<keyword evidence="4" id="KW-1003">Cell membrane</keyword>
<evidence type="ECO:0000256" key="6">
    <source>
        <dbReference type="ARBA" id="ARBA00022779"/>
    </source>
</evidence>
<comment type="subcellular location">
    <subcellularLocation>
        <location evidence="1">Cell membrane</location>
        <topology evidence="1">Multi-pass membrane protein</topology>
    </subcellularLocation>
</comment>
<name>A0A1F6GF77_9PROT</name>
<keyword evidence="3" id="KW-0813">Transport</keyword>
<evidence type="ECO:0000259" key="10">
    <source>
        <dbReference type="Pfam" id="PF01618"/>
    </source>
</evidence>
<feature type="transmembrane region" description="Helical" evidence="9">
    <location>
        <begin position="5"/>
        <end position="22"/>
    </location>
</feature>
<dbReference type="PANTHER" id="PTHR30433:SF2">
    <property type="entry name" value="MOTILITY PROTEIN A"/>
    <property type="match status" value="1"/>
</dbReference>
<keyword evidence="7 9" id="KW-1133">Transmembrane helix</keyword>
<accession>A0A1F6GF77</accession>
<reference evidence="11 12" key="1">
    <citation type="journal article" date="2016" name="Nat. Commun.">
        <title>Thousands of microbial genomes shed light on interconnected biogeochemical processes in an aquifer system.</title>
        <authorList>
            <person name="Anantharaman K."/>
            <person name="Brown C.T."/>
            <person name="Hug L.A."/>
            <person name="Sharon I."/>
            <person name="Castelle C.J."/>
            <person name="Probst A.J."/>
            <person name="Thomas B.C."/>
            <person name="Singh A."/>
            <person name="Wilkins M.J."/>
            <person name="Karaoz U."/>
            <person name="Brodie E.L."/>
            <person name="Williams K.H."/>
            <person name="Hubbard S.S."/>
            <person name="Banfield J.F."/>
        </authorList>
    </citation>
    <scope>NUCLEOTIDE SEQUENCE [LARGE SCALE GENOMIC DNA]</scope>
</reference>
<keyword evidence="6" id="KW-0283">Flagellar rotation</keyword>
<dbReference type="GO" id="GO:0006935">
    <property type="term" value="P:chemotaxis"/>
    <property type="evidence" value="ECO:0007669"/>
    <property type="project" value="InterPro"/>
</dbReference>
<dbReference type="GO" id="GO:0005886">
    <property type="term" value="C:plasma membrane"/>
    <property type="evidence" value="ECO:0007669"/>
    <property type="project" value="UniProtKB-SubCell"/>
</dbReference>
<dbReference type="GO" id="GO:0071978">
    <property type="term" value="P:bacterial-type flagellum-dependent swarming motility"/>
    <property type="evidence" value="ECO:0007669"/>
    <property type="project" value="InterPro"/>
</dbReference>
<dbReference type="InterPro" id="IPR000540">
    <property type="entry name" value="Flag_MotA_CS"/>
</dbReference>
<dbReference type="Proteomes" id="UP000178449">
    <property type="component" value="Unassembled WGS sequence"/>
</dbReference>
<evidence type="ECO:0000256" key="5">
    <source>
        <dbReference type="ARBA" id="ARBA00022692"/>
    </source>
</evidence>
<evidence type="ECO:0000256" key="8">
    <source>
        <dbReference type="ARBA" id="ARBA00023136"/>
    </source>
</evidence>
<dbReference type="AlphaFoldDB" id="A0A1F6GF77"/>
<dbReference type="STRING" id="1817772.A2527_04075"/>
<comment type="similarity">
    <text evidence="2">Belongs to the MotA family.</text>
</comment>
<gene>
    <name evidence="11" type="ORF">A2527_04075</name>
</gene>
<protein>
    <recommendedName>
        <fullName evidence="10">MotA/TolQ/ExbB proton channel domain-containing protein</fullName>
    </recommendedName>
</protein>
<feature type="transmembrane region" description="Helical" evidence="9">
    <location>
        <begin position="188"/>
        <end position="209"/>
    </location>
</feature>
<dbReference type="InterPro" id="IPR002898">
    <property type="entry name" value="MotA_ExbB_proton_chnl"/>
</dbReference>
<dbReference type="EMBL" id="MFNE01000010">
    <property type="protein sequence ID" value="OGG96739.1"/>
    <property type="molecule type" value="Genomic_DNA"/>
</dbReference>